<dbReference type="Gene3D" id="3.30.70.270">
    <property type="match status" value="1"/>
</dbReference>
<organism evidence="2 3">
    <name type="scientific">Vitis vinifera</name>
    <name type="common">Grape</name>
    <dbReference type="NCBI Taxonomy" id="29760"/>
    <lineage>
        <taxon>Eukaryota</taxon>
        <taxon>Viridiplantae</taxon>
        <taxon>Streptophyta</taxon>
        <taxon>Embryophyta</taxon>
        <taxon>Tracheophyta</taxon>
        <taxon>Spermatophyta</taxon>
        <taxon>Magnoliopsida</taxon>
        <taxon>eudicotyledons</taxon>
        <taxon>Gunneridae</taxon>
        <taxon>Pentapetalae</taxon>
        <taxon>rosids</taxon>
        <taxon>Vitales</taxon>
        <taxon>Vitaceae</taxon>
        <taxon>Viteae</taxon>
        <taxon>Vitis</taxon>
    </lineage>
</organism>
<dbReference type="PANTHER" id="PTHR24559:SF436">
    <property type="entry name" value="RNA-DIRECTED DNA POLYMERASE HOMOLOG"/>
    <property type="match status" value="1"/>
</dbReference>
<dbReference type="InterPro" id="IPR043128">
    <property type="entry name" value="Rev_trsase/Diguanyl_cyclase"/>
</dbReference>
<dbReference type="EMBL" id="CP126661">
    <property type="protein sequence ID" value="WKA03388.1"/>
    <property type="molecule type" value="Genomic_DNA"/>
</dbReference>
<dbReference type="PROSITE" id="PS50878">
    <property type="entry name" value="RT_POL"/>
    <property type="match status" value="1"/>
</dbReference>
<evidence type="ECO:0000313" key="2">
    <source>
        <dbReference type="EMBL" id="WKA03388.1"/>
    </source>
</evidence>
<sequence>MKTTCVTCYGSYEFLMIPSRFTNGPITFCNLMNDVLYDFLNDFLVVYLDDIVIYSKTFEKHMNHFRLVFQKLREHIIHVKKEKYKFVQRQIIFRGHKIREGLIKMDEVKVHSIRDWPASSKQSDRN</sequence>
<dbReference type="CDD" id="cd01647">
    <property type="entry name" value="RT_LTR"/>
    <property type="match status" value="1"/>
</dbReference>
<name>A0ABY9D8T2_VITVI</name>
<proteinExistence type="predicted"/>
<keyword evidence="3" id="KW-1185">Reference proteome</keyword>
<evidence type="ECO:0000259" key="1">
    <source>
        <dbReference type="PROSITE" id="PS50878"/>
    </source>
</evidence>
<feature type="domain" description="Reverse transcriptase" evidence="1">
    <location>
        <begin position="1"/>
        <end position="98"/>
    </location>
</feature>
<accession>A0ABY9D8T2</accession>
<dbReference type="Gene3D" id="3.10.10.10">
    <property type="entry name" value="HIV Type 1 Reverse Transcriptase, subunit A, domain 1"/>
    <property type="match status" value="1"/>
</dbReference>
<dbReference type="InterPro" id="IPR043502">
    <property type="entry name" value="DNA/RNA_pol_sf"/>
</dbReference>
<dbReference type="SUPFAM" id="SSF56672">
    <property type="entry name" value="DNA/RNA polymerases"/>
    <property type="match status" value="1"/>
</dbReference>
<dbReference type="InterPro" id="IPR000477">
    <property type="entry name" value="RT_dom"/>
</dbReference>
<dbReference type="PANTHER" id="PTHR24559">
    <property type="entry name" value="TRANSPOSON TY3-I GAG-POL POLYPROTEIN"/>
    <property type="match status" value="1"/>
</dbReference>
<gene>
    <name evidence="2" type="ORF">VitviT2T_021499</name>
</gene>
<dbReference type="InterPro" id="IPR053134">
    <property type="entry name" value="RNA-dir_DNA_polymerase"/>
</dbReference>
<reference evidence="2 3" key="1">
    <citation type="journal article" date="2023" name="Hortic Res">
        <title>The complete reference genome for grapevine (Vitis vinifera L.) genetics and breeding.</title>
        <authorList>
            <person name="Shi X."/>
            <person name="Cao S."/>
            <person name="Wang X."/>
            <person name="Huang S."/>
            <person name="Wang Y."/>
            <person name="Liu Z."/>
            <person name="Liu W."/>
            <person name="Leng X."/>
            <person name="Peng Y."/>
            <person name="Wang N."/>
            <person name="Wang Y."/>
            <person name="Ma Z."/>
            <person name="Xu X."/>
            <person name="Zhang F."/>
            <person name="Xue H."/>
            <person name="Zhong H."/>
            <person name="Wang Y."/>
            <person name="Zhang K."/>
            <person name="Velt A."/>
            <person name="Avia K."/>
            <person name="Holtgrawe D."/>
            <person name="Grimplet J."/>
            <person name="Matus J.T."/>
            <person name="Ware D."/>
            <person name="Wu X."/>
            <person name="Wang H."/>
            <person name="Liu C."/>
            <person name="Fang Y."/>
            <person name="Rustenholz C."/>
            <person name="Cheng Z."/>
            <person name="Xiao H."/>
            <person name="Zhou Y."/>
        </authorList>
    </citation>
    <scope>NUCLEOTIDE SEQUENCE [LARGE SCALE GENOMIC DNA]</scope>
    <source>
        <strain evidence="3">cv. Pinot noir / PN40024</strain>
        <tissue evidence="2">Leaf</tissue>
    </source>
</reference>
<protein>
    <recommendedName>
        <fullName evidence="1">Reverse transcriptase domain-containing protein</fullName>
    </recommendedName>
</protein>
<dbReference type="Pfam" id="PF00078">
    <property type="entry name" value="RVT_1"/>
    <property type="match status" value="1"/>
</dbReference>
<dbReference type="Proteomes" id="UP001227230">
    <property type="component" value="Chromosome 14"/>
</dbReference>
<evidence type="ECO:0000313" key="3">
    <source>
        <dbReference type="Proteomes" id="UP001227230"/>
    </source>
</evidence>